<sequence>MTWALKTGDPRGRPFAVVDKRAAHLYVFHADGRLAGHSQALLGSTIGDHTVPGVGQRAQTGDVGPDERTTPAGRFEAMPGHNDKGEHVVWVDYQSAFAIHRLRPGFAYKARSTRLAHGDASDKRVSWGCVVVPVAFYTDVVERVLGAGRSVVYVLPETRSLQQVFRALDEV</sequence>
<protein>
    <submittedName>
        <fullName evidence="1">L,D-transpeptidase</fullName>
    </submittedName>
</protein>
<proteinExistence type="predicted"/>
<organism evidence="1 2">
    <name type="scientific">Ramlibacter pallidus</name>
    <dbReference type="NCBI Taxonomy" id="2780087"/>
    <lineage>
        <taxon>Bacteria</taxon>
        <taxon>Pseudomonadati</taxon>
        <taxon>Pseudomonadota</taxon>
        <taxon>Betaproteobacteria</taxon>
        <taxon>Burkholderiales</taxon>
        <taxon>Comamonadaceae</taxon>
        <taxon>Ramlibacter</taxon>
    </lineage>
</organism>
<dbReference type="Proteomes" id="UP000806285">
    <property type="component" value="Unassembled WGS sequence"/>
</dbReference>
<dbReference type="RefSeq" id="WP_193677172.1">
    <property type="nucleotide sequence ID" value="NZ_JADDIV010000004.1"/>
</dbReference>
<keyword evidence="2" id="KW-1185">Reference proteome</keyword>
<gene>
    <name evidence="1" type="ORF">IM787_13305</name>
</gene>
<reference evidence="1 2" key="1">
    <citation type="submission" date="2020-10" db="EMBL/GenBank/DDBJ databases">
        <title>Ramlibacter sp. HM2 16S ribosomal RNA gene Genome sequencing and assembly.</title>
        <authorList>
            <person name="Kang M."/>
        </authorList>
    </citation>
    <scope>NUCLEOTIDE SEQUENCE [LARGE SCALE GENOMIC DNA]</scope>
    <source>
        <strain evidence="1 2">HM2</strain>
    </source>
</reference>
<dbReference type="EMBL" id="JADDIV010000004">
    <property type="protein sequence ID" value="MBE7368530.1"/>
    <property type="molecule type" value="Genomic_DNA"/>
</dbReference>
<comment type="caution">
    <text evidence="1">The sequence shown here is derived from an EMBL/GenBank/DDBJ whole genome shotgun (WGS) entry which is preliminary data.</text>
</comment>
<accession>A0ABR9S4T4</accession>
<evidence type="ECO:0000313" key="1">
    <source>
        <dbReference type="EMBL" id="MBE7368530.1"/>
    </source>
</evidence>
<name>A0ABR9S4T4_9BURK</name>
<evidence type="ECO:0000313" key="2">
    <source>
        <dbReference type="Proteomes" id="UP000806285"/>
    </source>
</evidence>